<evidence type="ECO:0000313" key="5">
    <source>
        <dbReference type="EMBL" id="OAN13281.1"/>
    </source>
</evidence>
<dbReference type="SMART" id="SM00347">
    <property type="entry name" value="HTH_MARR"/>
    <property type="match status" value="1"/>
</dbReference>
<protein>
    <recommendedName>
        <fullName evidence="4">HTH marR-type domain-containing protein</fullName>
    </recommendedName>
</protein>
<dbReference type="PANTHER" id="PTHR42756:SF1">
    <property type="entry name" value="TRANSCRIPTIONAL REPRESSOR OF EMRAB OPERON"/>
    <property type="match status" value="1"/>
</dbReference>
<accession>A0A178K7K7</accession>
<dbReference type="STRING" id="858640.A3K86_16635"/>
<dbReference type="SUPFAM" id="SSF46785">
    <property type="entry name" value="Winged helix' DNA-binding domain"/>
    <property type="match status" value="1"/>
</dbReference>
<dbReference type="AlphaFoldDB" id="A0A178K7K7"/>
<dbReference type="GO" id="GO:0003677">
    <property type="term" value="F:DNA binding"/>
    <property type="evidence" value="ECO:0007669"/>
    <property type="project" value="UniProtKB-KW"/>
</dbReference>
<dbReference type="RefSeq" id="WP_068333668.1">
    <property type="nucleotide sequence ID" value="NZ_LVHF01000029.1"/>
</dbReference>
<evidence type="ECO:0000259" key="4">
    <source>
        <dbReference type="PROSITE" id="PS50995"/>
    </source>
</evidence>
<organism evidence="5 6">
    <name type="scientific">Photobacterium jeanii</name>
    <dbReference type="NCBI Taxonomy" id="858640"/>
    <lineage>
        <taxon>Bacteria</taxon>
        <taxon>Pseudomonadati</taxon>
        <taxon>Pseudomonadota</taxon>
        <taxon>Gammaproteobacteria</taxon>
        <taxon>Vibrionales</taxon>
        <taxon>Vibrionaceae</taxon>
        <taxon>Photobacterium</taxon>
    </lineage>
</organism>
<dbReference type="InterPro" id="IPR000835">
    <property type="entry name" value="HTH_MarR-typ"/>
</dbReference>
<dbReference type="GO" id="GO:0003700">
    <property type="term" value="F:DNA-binding transcription factor activity"/>
    <property type="evidence" value="ECO:0007669"/>
    <property type="project" value="InterPro"/>
</dbReference>
<keyword evidence="1" id="KW-0805">Transcription regulation</keyword>
<comment type="caution">
    <text evidence="5">The sequence shown here is derived from an EMBL/GenBank/DDBJ whole genome shotgun (WGS) entry which is preliminary data.</text>
</comment>
<sequence length="154" mass="17468">MSNFPEPHDTAAGASWIATRLIYNRISARIAEVHESVNIEQLFLLMELDKETGLRPSMLADRMLRSKGTISSLIKHAQKNDLICSTPDPLHKNAKKLHLTEYGKKLLDELNPIIYQELEGSMEGVPPEHQAMIIKVMQNIIKAEHPDYLSYYAS</sequence>
<dbReference type="Proteomes" id="UP000078503">
    <property type="component" value="Unassembled WGS sequence"/>
</dbReference>
<evidence type="ECO:0000256" key="1">
    <source>
        <dbReference type="ARBA" id="ARBA00023015"/>
    </source>
</evidence>
<proteinExistence type="predicted"/>
<dbReference type="PANTHER" id="PTHR42756">
    <property type="entry name" value="TRANSCRIPTIONAL REGULATOR, MARR"/>
    <property type="match status" value="1"/>
</dbReference>
<dbReference type="EMBL" id="LVHF01000029">
    <property type="protein sequence ID" value="OAN13281.1"/>
    <property type="molecule type" value="Genomic_DNA"/>
</dbReference>
<keyword evidence="2" id="KW-0238">DNA-binding</keyword>
<evidence type="ECO:0000256" key="3">
    <source>
        <dbReference type="ARBA" id="ARBA00023163"/>
    </source>
</evidence>
<dbReference type="OrthoDB" id="5876296at2"/>
<reference evidence="5 6" key="1">
    <citation type="submission" date="2016-03" db="EMBL/GenBank/DDBJ databases">
        <title>Photobacterium proteolyticum sp. nov. a protease producing bacterium isolated from ocean sediments of Laizhou Bay.</title>
        <authorList>
            <person name="Li Y."/>
        </authorList>
    </citation>
    <scope>NUCLEOTIDE SEQUENCE [LARGE SCALE GENOMIC DNA]</scope>
    <source>
        <strain evidence="5 6">R-40508</strain>
    </source>
</reference>
<feature type="domain" description="HTH marR-type" evidence="4">
    <location>
        <begin position="1"/>
        <end position="142"/>
    </location>
</feature>
<name>A0A178K7K7_9GAMM</name>
<dbReference type="PROSITE" id="PS50995">
    <property type="entry name" value="HTH_MARR_2"/>
    <property type="match status" value="1"/>
</dbReference>
<keyword evidence="6" id="KW-1185">Reference proteome</keyword>
<gene>
    <name evidence="5" type="ORF">A3K86_16635</name>
</gene>
<evidence type="ECO:0000313" key="6">
    <source>
        <dbReference type="Proteomes" id="UP000078503"/>
    </source>
</evidence>
<dbReference type="Gene3D" id="1.10.10.10">
    <property type="entry name" value="Winged helix-like DNA-binding domain superfamily/Winged helix DNA-binding domain"/>
    <property type="match status" value="1"/>
</dbReference>
<dbReference type="InterPro" id="IPR036390">
    <property type="entry name" value="WH_DNA-bd_sf"/>
</dbReference>
<dbReference type="InterPro" id="IPR036388">
    <property type="entry name" value="WH-like_DNA-bd_sf"/>
</dbReference>
<keyword evidence="3" id="KW-0804">Transcription</keyword>
<evidence type="ECO:0000256" key="2">
    <source>
        <dbReference type="ARBA" id="ARBA00023125"/>
    </source>
</evidence>